<keyword evidence="3" id="KW-1185">Reference proteome</keyword>
<dbReference type="Pfam" id="PF03140">
    <property type="entry name" value="DUF247"/>
    <property type="match status" value="2"/>
</dbReference>
<name>A0A162A8W3_DAUCS</name>
<dbReference type="PANTHER" id="PTHR31170:SF25">
    <property type="entry name" value="BNAA09G04570D PROTEIN"/>
    <property type="match status" value="1"/>
</dbReference>
<evidence type="ECO:0000313" key="3">
    <source>
        <dbReference type="Proteomes" id="UP000077755"/>
    </source>
</evidence>
<accession>A0A162A8W3</accession>
<dbReference type="STRING" id="79200.A0A162A8W3"/>
<reference evidence="1" key="1">
    <citation type="journal article" date="2016" name="Nat. Genet.">
        <title>A high-quality carrot genome assembly provides new insights into carotenoid accumulation and asterid genome evolution.</title>
        <authorList>
            <person name="Iorizzo M."/>
            <person name="Ellison S."/>
            <person name="Senalik D."/>
            <person name="Zeng P."/>
            <person name="Satapoomin P."/>
            <person name="Huang J."/>
            <person name="Bowman M."/>
            <person name="Iovene M."/>
            <person name="Sanseverino W."/>
            <person name="Cavagnaro P."/>
            <person name="Yildiz M."/>
            <person name="Macko-Podgorni A."/>
            <person name="Moranska E."/>
            <person name="Grzebelus E."/>
            <person name="Grzebelus D."/>
            <person name="Ashrafi H."/>
            <person name="Zheng Z."/>
            <person name="Cheng S."/>
            <person name="Spooner D."/>
            <person name="Van Deynze A."/>
            <person name="Simon P."/>
        </authorList>
    </citation>
    <scope>NUCLEOTIDE SEQUENCE [LARGE SCALE GENOMIC DNA]</scope>
    <source>
        <tissue evidence="1">Leaf</tissue>
    </source>
</reference>
<dbReference type="EMBL" id="CP093346">
    <property type="protein sequence ID" value="WOG95992.1"/>
    <property type="molecule type" value="Genomic_DNA"/>
</dbReference>
<dbReference type="EMBL" id="LNRQ01000004">
    <property type="protein sequence ID" value="KZM97200.1"/>
    <property type="molecule type" value="Genomic_DNA"/>
</dbReference>
<gene>
    <name evidence="1" type="ORF">DCAR_015438</name>
    <name evidence="2" type="ORF">DCAR_0415322</name>
</gene>
<dbReference type="InterPro" id="IPR004158">
    <property type="entry name" value="DUF247_pln"/>
</dbReference>
<sequence>MEPITSFKARINKNYSPDDGHKYCDWIREVDVTLGLLRTRPRNASTYRVPSKLRAIKHEAYTPQMVSIGPFHRHNPELRAMDELKWRYMLDYVDRVVKHDIENNPVNEINDKSPEDSPQKLALDKCSKVISELEEKARAWYAEDINLDKFRLVEMLLVDAQADHPLGIGPTTDHCVGKLLHHQLANQTPVLSKIKVPDSSQTLFLIRSNGLFGSYFMLVDAYNTLLLLEMSIFLFPCCEGYLSLRKDPVKMESTTSFKVSITKKYSPSDEKQYLDWLGSVDVTLGLLSSMPRNSSAYRVPNRLREVKNDAYTPQIVAIGPFHRNKPDFQAMEKLKWSFMLAYVDRVAKSDLENNEISMSDGESSDSSPQRMALKKCSKIVSELEEEA</sequence>
<dbReference type="Proteomes" id="UP000077755">
    <property type="component" value="Chromosome 4"/>
</dbReference>
<protein>
    <submittedName>
        <fullName evidence="1">Uncharacterized protein</fullName>
    </submittedName>
</protein>
<dbReference type="PANTHER" id="PTHR31170">
    <property type="entry name" value="BNAC04G53230D PROTEIN"/>
    <property type="match status" value="1"/>
</dbReference>
<evidence type="ECO:0000313" key="2">
    <source>
        <dbReference type="EMBL" id="WOG95992.1"/>
    </source>
</evidence>
<reference evidence="2" key="2">
    <citation type="submission" date="2022-03" db="EMBL/GenBank/DDBJ databases">
        <title>Draft title - Genomic analysis of global carrot germplasm unveils the trajectory of domestication and the origin of high carotenoid orange carrot.</title>
        <authorList>
            <person name="Iorizzo M."/>
            <person name="Ellison S."/>
            <person name="Senalik D."/>
            <person name="Macko-Podgorni A."/>
            <person name="Grzebelus D."/>
            <person name="Bostan H."/>
            <person name="Rolling W."/>
            <person name="Curaba J."/>
            <person name="Simon P."/>
        </authorList>
    </citation>
    <scope>NUCLEOTIDE SEQUENCE</scope>
    <source>
        <tissue evidence="2">Leaf</tissue>
    </source>
</reference>
<evidence type="ECO:0000313" key="1">
    <source>
        <dbReference type="EMBL" id="KZM97200.1"/>
    </source>
</evidence>
<organism evidence="1">
    <name type="scientific">Daucus carota subsp. sativus</name>
    <name type="common">Carrot</name>
    <dbReference type="NCBI Taxonomy" id="79200"/>
    <lineage>
        <taxon>Eukaryota</taxon>
        <taxon>Viridiplantae</taxon>
        <taxon>Streptophyta</taxon>
        <taxon>Embryophyta</taxon>
        <taxon>Tracheophyta</taxon>
        <taxon>Spermatophyta</taxon>
        <taxon>Magnoliopsida</taxon>
        <taxon>eudicotyledons</taxon>
        <taxon>Gunneridae</taxon>
        <taxon>Pentapetalae</taxon>
        <taxon>asterids</taxon>
        <taxon>campanulids</taxon>
        <taxon>Apiales</taxon>
        <taxon>Apiaceae</taxon>
        <taxon>Apioideae</taxon>
        <taxon>Scandiceae</taxon>
        <taxon>Daucinae</taxon>
        <taxon>Daucus</taxon>
        <taxon>Daucus sect. Daucus</taxon>
    </lineage>
</organism>
<dbReference type="Gramene" id="KZM97200">
    <property type="protein sequence ID" value="KZM97200"/>
    <property type="gene ID" value="DCAR_015438"/>
</dbReference>
<dbReference type="AlphaFoldDB" id="A0A162A8W3"/>
<proteinExistence type="predicted"/>